<evidence type="ECO:0000313" key="6">
    <source>
        <dbReference type="Proteomes" id="UP001595379"/>
    </source>
</evidence>
<dbReference type="EMBL" id="JBHRSV010000019">
    <property type="protein sequence ID" value="MFC2926467.1"/>
    <property type="molecule type" value="Genomic_DNA"/>
</dbReference>
<dbReference type="InterPro" id="IPR011991">
    <property type="entry name" value="ArsR-like_HTH"/>
</dbReference>
<keyword evidence="1" id="KW-0805">Transcription regulation</keyword>
<dbReference type="SUPFAM" id="SSF46785">
    <property type="entry name" value="Winged helix' DNA-binding domain"/>
    <property type="match status" value="1"/>
</dbReference>
<dbReference type="SMART" id="SM00344">
    <property type="entry name" value="HTH_ASNC"/>
    <property type="match status" value="1"/>
</dbReference>
<evidence type="ECO:0000256" key="2">
    <source>
        <dbReference type="ARBA" id="ARBA00023125"/>
    </source>
</evidence>
<dbReference type="InterPro" id="IPR000485">
    <property type="entry name" value="AsnC-type_HTH_dom"/>
</dbReference>
<dbReference type="InterPro" id="IPR036390">
    <property type="entry name" value="WH_DNA-bd_sf"/>
</dbReference>
<dbReference type="PANTHER" id="PTHR30154">
    <property type="entry name" value="LEUCINE-RESPONSIVE REGULATORY PROTEIN"/>
    <property type="match status" value="1"/>
</dbReference>
<dbReference type="SUPFAM" id="SSF54909">
    <property type="entry name" value="Dimeric alpha+beta barrel"/>
    <property type="match status" value="1"/>
</dbReference>
<dbReference type="InterPro" id="IPR011008">
    <property type="entry name" value="Dimeric_a/b-barrel"/>
</dbReference>
<dbReference type="PANTHER" id="PTHR30154:SF34">
    <property type="entry name" value="TRANSCRIPTIONAL REGULATOR AZLB"/>
    <property type="match status" value="1"/>
</dbReference>
<keyword evidence="2" id="KW-0238">DNA-binding</keyword>
<dbReference type="CDD" id="cd00090">
    <property type="entry name" value="HTH_ARSR"/>
    <property type="match status" value="1"/>
</dbReference>
<dbReference type="Proteomes" id="UP001595379">
    <property type="component" value="Unassembled WGS sequence"/>
</dbReference>
<keyword evidence="3" id="KW-0804">Transcription</keyword>
<dbReference type="InterPro" id="IPR019888">
    <property type="entry name" value="Tscrpt_reg_AsnC-like"/>
</dbReference>
<protein>
    <submittedName>
        <fullName evidence="5">Lrp/AsnC family transcriptional regulator</fullName>
    </submittedName>
</protein>
<dbReference type="Gene3D" id="3.30.70.920">
    <property type="match status" value="1"/>
</dbReference>
<gene>
    <name evidence="5" type="ORF">ACFOOR_10160</name>
</gene>
<dbReference type="Gene3D" id="1.10.10.10">
    <property type="entry name" value="Winged helix-like DNA-binding domain superfamily/Winged helix DNA-binding domain"/>
    <property type="match status" value="1"/>
</dbReference>
<proteinExistence type="predicted"/>
<keyword evidence="6" id="KW-1185">Reference proteome</keyword>
<dbReference type="Pfam" id="PF13412">
    <property type="entry name" value="HTH_24"/>
    <property type="match status" value="1"/>
</dbReference>
<name>A0ABV6ZYJ4_9PROT</name>
<comment type="caution">
    <text evidence="5">The sequence shown here is derived from an EMBL/GenBank/DDBJ whole genome shotgun (WGS) entry which is preliminary data.</text>
</comment>
<dbReference type="RefSeq" id="WP_343164259.1">
    <property type="nucleotide sequence ID" value="NZ_JBHRSV010000019.1"/>
</dbReference>
<dbReference type="Pfam" id="PF01037">
    <property type="entry name" value="AsnC_trans_reg"/>
    <property type="match status" value="1"/>
</dbReference>
<evidence type="ECO:0000313" key="5">
    <source>
        <dbReference type="EMBL" id="MFC2926467.1"/>
    </source>
</evidence>
<evidence type="ECO:0000256" key="1">
    <source>
        <dbReference type="ARBA" id="ARBA00023015"/>
    </source>
</evidence>
<organism evidence="5 6">
    <name type="scientific">Hyphobacterium vulgare</name>
    <dbReference type="NCBI Taxonomy" id="1736751"/>
    <lineage>
        <taxon>Bacteria</taxon>
        <taxon>Pseudomonadati</taxon>
        <taxon>Pseudomonadota</taxon>
        <taxon>Alphaproteobacteria</taxon>
        <taxon>Maricaulales</taxon>
        <taxon>Maricaulaceae</taxon>
        <taxon>Hyphobacterium</taxon>
    </lineage>
</organism>
<feature type="domain" description="HTH asnC-type" evidence="4">
    <location>
        <begin position="10"/>
        <end position="71"/>
    </location>
</feature>
<evidence type="ECO:0000259" key="4">
    <source>
        <dbReference type="PROSITE" id="PS50956"/>
    </source>
</evidence>
<dbReference type="PRINTS" id="PR00033">
    <property type="entry name" value="HTHASNC"/>
</dbReference>
<dbReference type="InterPro" id="IPR019887">
    <property type="entry name" value="Tscrpt_reg_AsnC/Lrp_C"/>
</dbReference>
<dbReference type="PROSITE" id="PS50956">
    <property type="entry name" value="HTH_ASNC_2"/>
    <property type="match status" value="1"/>
</dbReference>
<dbReference type="InterPro" id="IPR036388">
    <property type="entry name" value="WH-like_DNA-bd_sf"/>
</dbReference>
<accession>A0ABV6ZYJ4</accession>
<evidence type="ECO:0000256" key="3">
    <source>
        <dbReference type="ARBA" id="ARBA00023163"/>
    </source>
</evidence>
<sequence>MNDQAHSMELDDFDRKILRLVQADNRRTNTDIAEAVHLSEPSVRRRLDRLRKAGVIRADVALLDRARLGVTLIVTITFKDDSPEAYRAFGARMQTEDCVSACYSVAGPADFIVIAHAASPAEFERWAHEAIMSDPAIRRYDTAVVYSTVKYETAIPV</sequence>
<reference evidence="6" key="1">
    <citation type="journal article" date="2019" name="Int. J. Syst. Evol. Microbiol.">
        <title>The Global Catalogue of Microorganisms (GCM) 10K type strain sequencing project: providing services to taxonomists for standard genome sequencing and annotation.</title>
        <authorList>
            <consortium name="The Broad Institute Genomics Platform"/>
            <consortium name="The Broad Institute Genome Sequencing Center for Infectious Disease"/>
            <person name="Wu L."/>
            <person name="Ma J."/>
        </authorList>
    </citation>
    <scope>NUCLEOTIDE SEQUENCE [LARGE SCALE GENOMIC DNA]</scope>
    <source>
        <strain evidence="6">KCTC 52487</strain>
    </source>
</reference>